<dbReference type="InterPro" id="IPR051695">
    <property type="entry name" value="Phosphoglycerate_Mutase"/>
</dbReference>
<keyword evidence="1" id="KW-0378">Hydrolase</keyword>
<proteinExistence type="predicted"/>
<name>A0A645BAH5_9ZZZZ</name>
<accession>A0A645BAH5</accession>
<dbReference type="Pfam" id="PF00300">
    <property type="entry name" value="His_Phos_1"/>
    <property type="match status" value="1"/>
</dbReference>
<dbReference type="GO" id="GO:0043456">
    <property type="term" value="P:regulation of pentose-phosphate shunt"/>
    <property type="evidence" value="ECO:0007669"/>
    <property type="project" value="TreeGrafter"/>
</dbReference>
<dbReference type="PANTHER" id="PTHR46517:SF1">
    <property type="entry name" value="FRUCTOSE-2,6-BISPHOSPHATASE TIGAR"/>
    <property type="match status" value="1"/>
</dbReference>
<dbReference type="AlphaFoldDB" id="A0A645BAH5"/>
<dbReference type="CDD" id="cd07067">
    <property type="entry name" value="HP_PGM_like"/>
    <property type="match status" value="1"/>
</dbReference>
<evidence type="ECO:0000313" key="2">
    <source>
        <dbReference type="EMBL" id="MPM62322.1"/>
    </source>
</evidence>
<gene>
    <name evidence="2" type="primary">gpmB_5</name>
    <name evidence="2" type="ORF">SDC9_109188</name>
</gene>
<dbReference type="GO" id="GO:0016853">
    <property type="term" value="F:isomerase activity"/>
    <property type="evidence" value="ECO:0007669"/>
    <property type="project" value="UniProtKB-KW"/>
</dbReference>
<dbReference type="GO" id="GO:0004331">
    <property type="term" value="F:fructose-2,6-bisphosphate 2-phosphatase activity"/>
    <property type="evidence" value="ECO:0007669"/>
    <property type="project" value="TreeGrafter"/>
</dbReference>
<dbReference type="PROSITE" id="PS00175">
    <property type="entry name" value="PG_MUTASE"/>
    <property type="match status" value="1"/>
</dbReference>
<dbReference type="EC" id="5.4.2.-" evidence="2"/>
<reference evidence="2" key="1">
    <citation type="submission" date="2019-08" db="EMBL/GenBank/DDBJ databases">
        <authorList>
            <person name="Kucharzyk K."/>
            <person name="Murdoch R.W."/>
            <person name="Higgins S."/>
            <person name="Loffler F."/>
        </authorList>
    </citation>
    <scope>NUCLEOTIDE SEQUENCE</scope>
</reference>
<evidence type="ECO:0000256" key="1">
    <source>
        <dbReference type="ARBA" id="ARBA00022801"/>
    </source>
</evidence>
<dbReference type="SUPFAM" id="SSF53254">
    <property type="entry name" value="Phosphoglycerate mutase-like"/>
    <property type="match status" value="1"/>
</dbReference>
<dbReference type="PANTHER" id="PTHR46517">
    <property type="entry name" value="FRUCTOSE-2,6-BISPHOSPHATASE TIGAR"/>
    <property type="match status" value="1"/>
</dbReference>
<dbReference type="GO" id="GO:0045820">
    <property type="term" value="P:negative regulation of glycolytic process"/>
    <property type="evidence" value="ECO:0007669"/>
    <property type="project" value="TreeGrafter"/>
</dbReference>
<dbReference type="EMBL" id="VSSQ01018807">
    <property type="protein sequence ID" value="MPM62322.1"/>
    <property type="molecule type" value="Genomic_DNA"/>
</dbReference>
<dbReference type="InterPro" id="IPR001345">
    <property type="entry name" value="PG/BPGM_mutase_AS"/>
</dbReference>
<keyword evidence="2" id="KW-0413">Isomerase</keyword>
<dbReference type="Gene3D" id="3.40.50.1240">
    <property type="entry name" value="Phosphoglycerate mutase-like"/>
    <property type="match status" value="1"/>
</dbReference>
<sequence length="206" mass="21505">MRLLIVRHGESTANRDHLVLGQSLPAPLTELGRLQAEAAAATVAGLVAGGPVQLFSSDAVRAASTAQAIADRLGARLNVTPLLREQCLGELEGRPVSELRALPTPAGLDVSEVAWGGGESIVQVHERMRRLLAWLRTRIDARGTVVLVGHGDALCVLQTVLAGRGHRDVDWEHDSLAPAEVREISAAGLADECGDGVSPGAGCEVG</sequence>
<protein>
    <submittedName>
        <fullName evidence="2">Phosphoglycerate mutase GpmB</fullName>
        <ecNumber evidence="2">5.4.2.-</ecNumber>
    </submittedName>
</protein>
<dbReference type="InterPro" id="IPR029033">
    <property type="entry name" value="His_PPase_superfam"/>
</dbReference>
<comment type="caution">
    <text evidence="2">The sequence shown here is derived from an EMBL/GenBank/DDBJ whole genome shotgun (WGS) entry which is preliminary data.</text>
</comment>
<dbReference type="InterPro" id="IPR013078">
    <property type="entry name" value="His_Pase_superF_clade-1"/>
</dbReference>
<organism evidence="2">
    <name type="scientific">bioreactor metagenome</name>
    <dbReference type="NCBI Taxonomy" id="1076179"/>
    <lineage>
        <taxon>unclassified sequences</taxon>
        <taxon>metagenomes</taxon>
        <taxon>ecological metagenomes</taxon>
    </lineage>
</organism>
<dbReference type="GO" id="GO:0005829">
    <property type="term" value="C:cytosol"/>
    <property type="evidence" value="ECO:0007669"/>
    <property type="project" value="TreeGrafter"/>
</dbReference>
<dbReference type="SMART" id="SM00855">
    <property type="entry name" value="PGAM"/>
    <property type="match status" value="1"/>
</dbReference>